<evidence type="ECO:0000313" key="2">
    <source>
        <dbReference type="Proteomes" id="UP001057402"/>
    </source>
</evidence>
<proteinExistence type="predicted"/>
<gene>
    <name evidence="1" type="ORF">MLD38_038460</name>
</gene>
<evidence type="ECO:0000313" key="1">
    <source>
        <dbReference type="EMBL" id="KAI4302749.1"/>
    </source>
</evidence>
<comment type="caution">
    <text evidence="1">The sequence shown here is derived from an EMBL/GenBank/DDBJ whole genome shotgun (WGS) entry which is preliminary data.</text>
</comment>
<dbReference type="EMBL" id="CM042891">
    <property type="protein sequence ID" value="KAI4302749.1"/>
    <property type="molecule type" value="Genomic_DNA"/>
</dbReference>
<name>A0ACB9KYY2_9MYRT</name>
<sequence length="74" mass="8285">MPRQANCSPVLTSVHLYVIPNSPLPELLPETISLVHIIFAGIVDNRDCCPEEARPTNGHSSSCLPPRNRFSYRR</sequence>
<protein>
    <submittedName>
        <fullName evidence="1">Uncharacterized protein</fullName>
    </submittedName>
</protein>
<keyword evidence="2" id="KW-1185">Reference proteome</keyword>
<organism evidence="1 2">
    <name type="scientific">Melastoma candidum</name>
    <dbReference type="NCBI Taxonomy" id="119954"/>
    <lineage>
        <taxon>Eukaryota</taxon>
        <taxon>Viridiplantae</taxon>
        <taxon>Streptophyta</taxon>
        <taxon>Embryophyta</taxon>
        <taxon>Tracheophyta</taxon>
        <taxon>Spermatophyta</taxon>
        <taxon>Magnoliopsida</taxon>
        <taxon>eudicotyledons</taxon>
        <taxon>Gunneridae</taxon>
        <taxon>Pentapetalae</taxon>
        <taxon>rosids</taxon>
        <taxon>malvids</taxon>
        <taxon>Myrtales</taxon>
        <taxon>Melastomataceae</taxon>
        <taxon>Melastomatoideae</taxon>
        <taxon>Melastomateae</taxon>
        <taxon>Melastoma</taxon>
    </lineage>
</organism>
<reference evidence="2" key="1">
    <citation type="journal article" date="2023" name="Front. Plant Sci.">
        <title>Chromosomal-level genome assembly of Melastoma candidum provides insights into trichome evolution.</title>
        <authorList>
            <person name="Zhong Y."/>
            <person name="Wu W."/>
            <person name="Sun C."/>
            <person name="Zou P."/>
            <person name="Liu Y."/>
            <person name="Dai S."/>
            <person name="Zhou R."/>
        </authorList>
    </citation>
    <scope>NUCLEOTIDE SEQUENCE [LARGE SCALE GENOMIC DNA]</scope>
</reference>
<dbReference type="Proteomes" id="UP001057402">
    <property type="component" value="Chromosome 12"/>
</dbReference>
<accession>A0ACB9KYY2</accession>